<dbReference type="SUPFAM" id="SSF57997">
    <property type="entry name" value="Tropomyosin"/>
    <property type="match status" value="1"/>
</dbReference>
<evidence type="ECO:0000256" key="1">
    <source>
        <dbReference type="SAM" id="Coils"/>
    </source>
</evidence>
<reference evidence="2 3" key="1">
    <citation type="journal article" date="2022" name="Nat. Ecol. Evol.">
        <title>A masculinizing supergene underlies an exaggerated male reproductive morph in a spider.</title>
        <authorList>
            <person name="Hendrickx F."/>
            <person name="De Corte Z."/>
            <person name="Sonet G."/>
            <person name="Van Belleghem S.M."/>
            <person name="Kostlbacher S."/>
            <person name="Vangestel C."/>
        </authorList>
    </citation>
    <scope>NUCLEOTIDE SEQUENCE [LARGE SCALE GENOMIC DNA]</scope>
    <source>
        <strain evidence="2">W744_W776</strain>
    </source>
</reference>
<dbReference type="Proteomes" id="UP000827092">
    <property type="component" value="Unassembled WGS sequence"/>
</dbReference>
<evidence type="ECO:0000313" key="3">
    <source>
        <dbReference type="Proteomes" id="UP000827092"/>
    </source>
</evidence>
<feature type="coiled-coil region" evidence="1">
    <location>
        <begin position="1"/>
        <end position="42"/>
    </location>
</feature>
<accession>A0AAV6VUN6</accession>
<proteinExistence type="predicted"/>
<comment type="caution">
    <text evidence="2">The sequence shown here is derived from an EMBL/GenBank/DDBJ whole genome shotgun (WGS) entry which is preliminary data.</text>
</comment>
<evidence type="ECO:0008006" key="4">
    <source>
        <dbReference type="Google" id="ProtNLM"/>
    </source>
</evidence>
<keyword evidence="1" id="KW-0175">Coiled coil</keyword>
<keyword evidence="3" id="KW-1185">Reference proteome</keyword>
<organism evidence="2 3">
    <name type="scientific">Oedothorax gibbosus</name>
    <dbReference type="NCBI Taxonomy" id="931172"/>
    <lineage>
        <taxon>Eukaryota</taxon>
        <taxon>Metazoa</taxon>
        <taxon>Ecdysozoa</taxon>
        <taxon>Arthropoda</taxon>
        <taxon>Chelicerata</taxon>
        <taxon>Arachnida</taxon>
        <taxon>Araneae</taxon>
        <taxon>Araneomorphae</taxon>
        <taxon>Entelegynae</taxon>
        <taxon>Araneoidea</taxon>
        <taxon>Linyphiidae</taxon>
        <taxon>Erigoninae</taxon>
        <taxon>Oedothorax</taxon>
    </lineage>
</organism>
<name>A0AAV6VUN6_9ARAC</name>
<dbReference type="Gene3D" id="1.20.5.340">
    <property type="match status" value="1"/>
</dbReference>
<protein>
    <recommendedName>
        <fullName evidence="4">Tropomyosin</fullName>
    </recommendedName>
</protein>
<dbReference type="EMBL" id="JAFNEN010000016">
    <property type="protein sequence ID" value="KAG8200370.1"/>
    <property type="molecule type" value="Genomic_DNA"/>
</dbReference>
<evidence type="ECO:0000313" key="2">
    <source>
        <dbReference type="EMBL" id="KAG8200370.1"/>
    </source>
</evidence>
<sequence length="82" mass="9276">MEAIKKKMQAMKLEKENAVDRAEAAEQAARDANIRAEKNQLKSRLPLLGPVAEDRQSDCTVSRPTMQRTPALLLLWDTKEQV</sequence>
<gene>
    <name evidence="2" type="ORF">JTE90_028551</name>
</gene>
<dbReference type="AlphaFoldDB" id="A0AAV6VUN6"/>